<organism evidence="2 3">
    <name type="scientific">Steinernema carpocapsae</name>
    <name type="common">Entomopathogenic nematode</name>
    <dbReference type="NCBI Taxonomy" id="34508"/>
    <lineage>
        <taxon>Eukaryota</taxon>
        <taxon>Metazoa</taxon>
        <taxon>Ecdysozoa</taxon>
        <taxon>Nematoda</taxon>
        <taxon>Chromadorea</taxon>
        <taxon>Rhabditida</taxon>
        <taxon>Tylenchina</taxon>
        <taxon>Panagrolaimomorpha</taxon>
        <taxon>Strongyloidoidea</taxon>
        <taxon>Steinernematidae</taxon>
        <taxon>Steinernema</taxon>
    </lineage>
</organism>
<sequence length="527" mass="59194">MSRHLINSCNACIKGVLEMSYEPITNDLQIVRSSTELGHRRRVHRGPTTHRQQRRAERRANRLLQTQTLTVSHTDESYECSSLASTPMIFQSEDRQQVITPGLQASPSPVFEFPDVFAARQEAFQTARQAEARQQPQAFQTSHVEAIQRPSSSRFQTPIRRELFQTGREGEAGQQATLSASPARQQAFQTGRQVEARQQQQAFQTSHVEATQQASPSRFQSPARHPASPTRHQASRPVLGSLARHIGFPTHVHSPARHPASPLRHQVSPVSGANLTPLGSQRRLADSRETCRLWRSAREAQRREEQDRLAEIASQMSTHDEALLPPRTLRRRRNAEYCGNRFAESGGPPAKRQNQEPSKYEQNVHLPVEYRPPRHPNPVESVADVSTPYAYPPPAYEELFGNTNVQETPASYRSTAAAASHEEVDIQPPHMAFLYQINDEDIADIMDLESHPAPPPYEDFPSHEPESSPEPEMQVIDEVSGLFAMLNLNDSLGYGVTNGSIVEDPDLLDADAMEFYAPGRCDNERRI</sequence>
<gene>
    <name evidence="2" type="ORF">L596_022083</name>
</gene>
<comment type="caution">
    <text evidence="2">The sequence shown here is derived from an EMBL/GenBank/DDBJ whole genome shotgun (WGS) entry which is preliminary data.</text>
</comment>
<evidence type="ECO:0000256" key="1">
    <source>
        <dbReference type="SAM" id="MobiDB-lite"/>
    </source>
</evidence>
<feature type="compositionally biased region" description="Low complexity" evidence="1">
    <location>
        <begin position="189"/>
        <end position="205"/>
    </location>
</feature>
<feature type="region of interest" description="Disordered" evidence="1">
    <location>
        <begin position="338"/>
        <end position="361"/>
    </location>
</feature>
<protein>
    <submittedName>
        <fullName evidence="2">Uncharacterized protein</fullName>
    </submittedName>
</protein>
<name>A0A4U5MKR9_STECR</name>
<keyword evidence="3" id="KW-1185">Reference proteome</keyword>
<evidence type="ECO:0000313" key="3">
    <source>
        <dbReference type="Proteomes" id="UP000298663"/>
    </source>
</evidence>
<feature type="compositionally biased region" description="Polar residues" evidence="1">
    <location>
        <begin position="268"/>
        <end position="279"/>
    </location>
</feature>
<feature type="region of interest" description="Disordered" evidence="1">
    <location>
        <begin position="36"/>
        <end position="57"/>
    </location>
</feature>
<evidence type="ECO:0000313" key="2">
    <source>
        <dbReference type="EMBL" id="TKR70007.1"/>
    </source>
</evidence>
<proteinExistence type="predicted"/>
<reference evidence="2 3" key="2">
    <citation type="journal article" date="2019" name="G3 (Bethesda)">
        <title>Hybrid Assembly of the Genome of the Entomopathogenic Nematode Steinernema carpocapsae Identifies the X-Chromosome.</title>
        <authorList>
            <person name="Serra L."/>
            <person name="Macchietto M."/>
            <person name="Macias-Munoz A."/>
            <person name="McGill C.J."/>
            <person name="Rodriguez I.M."/>
            <person name="Rodriguez B."/>
            <person name="Murad R."/>
            <person name="Mortazavi A."/>
        </authorList>
    </citation>
    <scope>NUCLEOTIDE SEQUENCE [LARGE SCALE GENOMIC DNA]</scope>
    <source>
        <strain evidence="2 3">ALL</strain>
    </source>
</reference>
<reference evidence="2 3" key="1">
    <citation type="journal article" date="2015" name="Genome Biol.">
        <title>Comparative genomics of Steinernema reveals deeply conserved gene regulatory networks.</title>
        <authorList>
            <person name="Dillman A.R."/>
            <person name="Macchietto M."/>
            <person name="Porter C.F."/>
            <person name="Rogers A."/>
            <person name="Williams B."/>
            <person name="Antoshechkin I."/>
            <person name="Lee M.M."/>
            <person name="Goodwin Z."/>
            <person name="Lu X."/>
            <person name="Lewis E.E."/>
            <person name="Goodrich-Blair H."/>
            <person name="Stock S.P."/>
            <person name="Adams B.J."/>
            <person name="Sternberg P.W."/>
            <person name="Mortazavi A."/>
        </authorList>
    </citation>
    <scope>NUCLEOTIDE SEQUENCE [LARGE SCALE GENOMIC DNA]</scope>
    <source>
        <strain evidence="2 3">ALL</strain>
    </source>
</reference>
<feature type="region of interest" description="Disordered" evidence="1">
    <location>
        <begin position="448"/>
        <end position="471"/>
    </location>
</feature>
<accession>A0A4U5MKR9</accession>
<feature type="compositionally biased region" description="Polar residues" evidence="1">
    <location>
        <begin position="174"/>
        <end position="188"/>
    </location>
</feature>
<dbReference type="EMBL" id="AZBU02000007">
    <property type="protein sequence ID" value="TKR70007.1"/>
    <property type="molecule type" value="Genomic_DNA"/>
</dbReference>
<dbReference type="Proteomes" id="UP000298663">
    <property type="component" value="Unassembled WGS sequence"/>
</dbReference>
<feature type="compositionally biased region" description="Polar residues" evidence="1">
    <location>
        <begin position="206"/>
        <end position="220"/>
    </location>
</feature>
<feature type="compositionally biased region" description="Basic residues" evidence="1">
    <location>
        <begin position="39"/>
        <end position="53"/>
    </location>
</feature>
<feature type="region of interest" description="Disordered" evidence="1">
    <location>
        <begin position="139"/>
        <end position="158"/>
    </location>
</feature>
<feature type="region of interest" description="Disordered" evidence="1">
    <location>
        <begin position="254"/>
        <end position="284"/>
    </location>
</feature>
<dbReference type="AlphaFoldDB" id="A0A4U5MKR9"/>
<feature type="region of interest" description="Disordered" evidence="1">
    <location>
        <begin position="168"/>
        <end position="234"/>
    </location>
</feature>